<feature type="non-terminal residue" evidence="2">
    <location>
        <position position="78"/>
    </location>
</feature>
<gene>
    <name evidence="2" type="ORF">NS96R_20150</name>
</gene>
<dbReference type="EMBL" id="LDSN01000073">
    <property type="protein sequence ID" value="KTT14948.1"/>
    <property type="molecule type" value="Genomic_DNA"/>
</dbReference>
<evidence type="ECO:0000313" key="3">
    <source>
        <dbReference type="Proteomes" id="UP000071644"/>
    </source>
</evidence>
<name>A0AAJ0LGJ7_9PSED</name>
<dbReference type="AlphaFoldDB" id="A0AAJ0LGJ7"/>
<reference evidence="2 3" key="1">
    <citation type="journal article" date="2016" name="Front. Microbiol.">
        <title>Genomic Resource of Rice Seed Associated Bacteria.</title>
        <authorList>
            <person name="Midha S."/>
            <person name="Bansal K."/>
            <person name="Sharma S."/>
            <person name="Kumar N."/>
            <person name="Patil P.P."/>
            <person name="Chaudhry V."/>
            <person name="Patil P.B."/>
        </authorList>
    </citation>
    <scope>NUCLEOTIDE SEQUENCE [LARGE SCALE GENOMIC DNA]</scope>
    <source>
        <strain evidence="2 3">NS96</strain>
    </source>
</reference>
<dbReference type="Proteomes" id="UP000071644">
    <property type="component" value="Unassembled WGS sequence"/>
</dbReference>
<proteinExistence type="predicted"/>
<protein>
    <submittedName>
        <fullName evidence="2">Uncharacterized protein</fullName>
    </submittedName>
</protein>
<comment type="caution">
    <text evidence="2">The sequence shown here is derived from an EMBL/GenBank/DDBJ whole genome shotgun (WGS) entry which is preliminary data.</text>
</comment>
<evidence type="ECO:0000256" key="1">
    <source>
        <dbReference type="SAM" id="MobiDB-lite"/>
    </source>
</evidence>
<feature type="region of interest" description="Disordered" evidence="1">
    <location>
        <begin position="31"/>
        <end position="78"/>
    </location>
</feature>
<sequence length="78" mass="8305">MQGQICPLELLFVTEPQAKYLADHAIDGQATHQRHGYTGQASQQLAVNADPTPPPLPDLPNNTAGDSAPYPPQTTNGQ</sequence>
<accession>A0AAJ0LGJ7</accession>
<evidence type="ECO:0000313" key="2">
    <source>
        <dbReference type="EMBL" id="KTT14948.1"/>
    </source>
</evidence>
<organism evidence="2 3">
    <name type="scientific">Pseudomonas parafulva</name>
    <dbReference type="NCBI Taxonomy" id="157782"/>
    <lineage>
        <taxon>Bacteria</taxon>
        <taxon>Pseudomonadati</taxon>
        <taxon>Pseudomonadota</taxon>
        <taxon>Gammaproteobacteria</taxon>
        <taxon>Pseudomonadales</taxon>
        <taxon>Pseudomonadaceae</taxon>
        <taxon>Pseudomonas</taxon>
    </lineage>
</organism>